<evidence type="ECO:0000313" key="2">
    <source>
        <dbReference type="Proteomes" id="UP000025227"/>
    </source>
</evidence>
<dbReference type="OrthoDB" id="5872615at2759"/>
<dbReference type="OMA" id="WTIRSEC"/>
<keyword evidence="1" id="KW-0175">Coiled coil</keyword>
<dbReference type="WBParaSite" id="HCON_00031940-00001">
    <property type="protein sequence ID" value="HCON_00031940-00001"/>
    <property type="gene ID" value="HCON_00031940"/>
</dbReference>
<proteinExistence type="predicted"/>
<accession>A0A7I4Y1D7</accession>
<dbReference type="Proteomes" id="UP000025227">
    <property type="component" value="Unplaced"/>
</dbReference>
<protein>
    <submittedName>
        <fullName evidence="3">TACC_C domain-containing protein</fullName>
    </submittedName>
</protein>
<feature type="coiled-coil region" evidence="1">
    <location>
        <begin position="163"/>
        <end position="197"/>
    </location>
</feature>
<reference evidence="3" key="1">
    <citation type="submission" date="2020-12" db="UniProtKB">
        <authorList>
            <consortium name="WormBaseParasite"/>
        </authorList>
    </citation>
    <scope>IDENTIFICATION</scope>
    <source>
        <strain evidence="3">MHco3</strain>
    </source>
</reference>
<name>A0A7I4Y1D7_HAECO</name>
<keyword evidence="2" id="KW-1185">Reference proteome</keyword>
<evidence type="ECO:0000313" key="3">
    <source>
        <dbReference type="WBParaSite" id="HCON_00031940-00001"/>
    </source>
</evidence>
<sequence>MEFNRRDEQSVIITSDLSSFEEEEREVGDASTTTLTQYVSVNNLATGEVRTPAASNPPNFYSSEPATGRLSLSQPVLPINSTPTTRVATISTGNRCSPLGETPRPYKKLLAQTLEENKYLSEEITVLKTKLHAEQYKVAESTCLQHRKVKDILDEYYSLKLSKFDLAEERKQMAQELEQYKERVRELEAEIAMIDDLSIDFLKGYDRHRTIRSEGDM</sequence>
<organism evidence="2 3">
    <name type="scientific">Haemonchus contortus</name>
    <name type="common">Barber pole worm</name>
    <dbReference type="NCBI Taxonomy" id="6289"/>
    <lineage>
        <taxon>Eukaryota</taxon>
        <taxon>Metazoa</taxon>
        <taxon>Ecdysozoa</taxon>
        <taxon>Nematoda</taxon>
        <taxon>Chromadorea</taxon>
        <taxon>Rhabditida</taxon>
        <taxon>Rhabditina</taxon>
        <taxon>Rhabditomorpha</taxon>
        <taxon>Strongyloidea</taxon>
        <taxon>Trichostrongylidae</taxon>
        <taxon>Haemonchus</taxon>
    </lineage>
</organism>
<dbReference type="AlphaFoldDB" id="A0A7I4Y1D7"/>
<evidence type="ECO:0000256" key="1">
    <source>
        <dbReference type="SAM" id="Coils"/>
    </source>
</evidence>